<reference evidence="2" key="1">
    <citation type="journal article" name="BMC Genomics">
        <title>Long-read sequencing and de novo genome assembly of marine medaka (Oryzias melastigma).</title>
        <authorList>
            <person name="Liang P."/>
            <person name="Saqib H.S.A."/>
            <person name="Ni X."/>
            <person name="Shen Y."/>
        </authorList>
    </citation>
    <scope>NUCLEOTIDE SEQUENCE</scope>
    <source>
        <strain evidence="2">Bigg-433</strain>
    </source>
</reference>
<evidence type="ECO:0000256" key="1">
    <source>
        <dbReference type="SAM" id="MobiDB-lite"/>
    </source>
</evidence>
<comment type="caution">
    <text evidence="2">The sequence shown here is derived from an EMBL/GenBank/DDBJ whole genome shotgun (WGS) entry which is preliminary data.</text>
</comment>
<evidence type="ECO:0000313" key="2">
    <source>
        <dbReference type="EMBL" id="KAF6735348.1"/>
    </source>
</evidence>
<feature type="compositionally biased region" description="Gly residues" evidence="1">
    <location>
        <begin position="48"/>
        <end position="57"/>
    </location>
</feature>
<name>A0A834FJG8_ORYME</name>
<dbReference type="AlphaFoldDB" id="A0A834FJG8"/>
<sequence length="83" mass="9017">MVKCRNEAPPPRELERQTAGTHAQHRAGSSLLQPVQRRRRSAARSASLGGGMAGHGTAGVRLIRRLTRHASLTRLRVCASARL</sequence>
<evidence type="ECO:0000313" key="3">
    <source>
        <dbReference type="Proteomes" id="UP000646548"/>
    </source>
</evidence>
<gene>
    <name evidence="2" type="ORF">FQA47_001687</name>
</gene>
<dbReference type="EMBL" id="WKFB01000109">
    <property type="protein sequence ID" value="KAF6735348.1"/>
    <property type="molecule type" value="Genomic_DNA"/>
</dbReference>
<proteinExistence type="predicted"/>
<feature type="region of interest" description="Disordered" evidence="1">
    <location>
        <begin position="1"/>
        <end position="58"/>
    </location>
</feature>
<accession>A0A834FJG8</accession>
<dbReference type="Proteomes" id="UP000646548">
    <property type="component" value="Unassembled WGS sequence"/>
</dbReference>
<feature type="compositionally biased region" description="Basic and acidic residues" evidence="1">
    <location>
        <begin position="1"/>
        <end position="16"/>
    </location>
</feature>
<organism evidence="2 3">
    <name type="scientific">Oryzias melastigma</name>
    <name type="common">Marine medaka</name>
    <dbReference type="NCBI Taxonomy" id="30732"/>
    <lineage>
        <taxon>Eukaryota</taxon>
        <taxon>Metazoa</taxon>
        <taxon>Chordata</taxon>
        <taxon>Craniata</taxon>
        <taxon>Vertebrata</taxon>
        <taxon>Euteleostomi</taxon>
        <taxon>Actinopterygii</taxon>
        <taxon>Neopterygii</taxon>
        <taxon>Teleostei</taxon>
        <taxon>Neoteleostei</taxon>
        <taxon>Acanthomorphata</taxon>
        <taxon>Ovalentaria</taxon>
        <taxon>Atherinomorphae</taxon>
        <taxon>Beloniformes</taxon>
        <taxon>Adrianichthyidae</taxon>
        <taxon>Oryziinae</taxon>
        <taxon>Oryzias</taxon>
    </lineage>
</organism>
<protein>
    <submittedName>
        <fullName evidence="2">Uncharacterized protein</fullName>
    </submittedName>
</protein>